<dbReference type="GO" id="GO:0006508">
    <property type="term" value="P:proteolysis"/>
    <property type="evidence" value="ECO:0007669"/>
    <property type="project" value="InterPro"/>
</dbReference>
<dbReference type="Proteomes" id="UP000030364">
    <property type="component" value="Unassembled WGS sequence"/>
</dbReference>
<comment type="similarity">
    <text evidence="1">Belongs to the peptidase S33 family.</text>
</comment>
<reference evidence="4 5" key="1">
    <citation type="journal article" date="2015" name="Genome Announc.">
        <title>Draft Genome Sequence of the Thermophile Thermus filiformis ATCC 43280, Producer of Carotenoid-(Di)glucoside-Branched Fatty Acid (Di)esters and Source of Hyperthermostable Enzymes of Biotechnological Interest.</title>
        <authorList>
            <person name="Mandelli F."/>
            <person name="Oliveira Ramires B."/>
            <person name="Couger M.B."/>
            <person name="Paixao D.A."/>
            <person name="Camilo C.M."/>
            <person name="Polikarpov I."/>
            <person name="Prade R."/>
            <person name="Riano-Pachon D.M."/>
            <person name="Squina F.M."/>
        </authorList>
    </citation>
    <scope>NUCLEOTIDE SEQUENCE [LARGE SCALE GENOMIC DNA]</scope>
    <source>
        <strain evidence="4 5">ATCC 43280</strain>
    </source>
</reference>
<keyword evidence="2" id="KW-0378">Hydrolase</keyword>
<evidence type="ECO:0000256" key="1">
    <source>
        <dbReference type="ARBA" id="ARBA00010088"/>
    </source>
</evidence>
<dbReference type="RefSeq" id="WP_038067585.1">
    <property type="nucleotide sequence ID" value="NZ_JPSL02000039.1"/>
</dbReference>
<dbReference type="InterPro" id="IPR002410">
    <property type="entry name" value="Peptidase_S33"/>
</dbReference>
<dbReference type="AlphaFoldDB" id="A0A0A2WQ61"/>
<dbReference type="GO" id="GO:0016020">
    <property type="term" value="C:membrane"/>
    <property type="evidence" value="ECO:0007669"/>
    <property type="project" value="TreeGrafter"/>
</dbReference>
<evidence type="ECO:0000313" key="5">
    <source>
        <dbReference type="Proteomes" id="UP000030364"/>
    </source>
</evidence>
<sequence>MREEVGYIPLGEVELYVEDTGPLGAPAFLVLHDGPGGSAYALREGLSEYLEGYRVVYFDQRGSGRSLELPPDPRLFTIDALVEDVQGLAEALGLERFRLLGHGFGGIVALEAARRLEVEGVLLLGPWLSFPWLSQQLCRAAGCEPVDDPEENLARALEKADPKALFDRLMFPSLHGRLEYEWLLEGAALLDREAVGWAFVKNGLWRLDYRPYLADVSAPVEVVVGERDGTSYPLVEEAMAFLRGGLQVIPEAGHFPWIDDPEAFARAMRTALSSLVGV</sequence>
<evidence type="ECO:0000256" key="2">
    <source>
        <dbReference type="ARBA" id="ARBA00022801"/>
    </source>
</evidence>
<name>A0A0A2WQ61_THEFI</name>
<protein>
    <submittedName>
        <fullName evidence="4">Proline iminopeptidase</fullName>
    </submittedName>
</protein>
<gene>
    <name evidence="4" type="ORF">THFILI_06530</name>
</gene>
<accession>A0A0A2WQ61</accession>
<keyword evidence="5" id="KW-1185">Reference proteome</keyword>
<feature type="domain" description="AB hydrolase-1" evidence="3">
    <location>
        <begin position="29"/>
        <end position="267"/>
    </location>
</feature>
<dbReference type="PANTHER" id="PTHR43798:SF33">
    <property type="entry name" value="HYDROLASE, PUTATIVE (AFU_ORTHOLOGUE AFUA_2G14860)-RELATED"/>
    <property type="match status" value="1"/>
</dbReference>
<proteinExistence type="inferred from homology"/>
<dbReference type="EMBL" id="JPSL02000039">
    <property type="protein sequence ID" value="KGQ20902.1"/>
    <property type="molecule type" value="Genomic_DNA"/>
</dbReference>
<dbReference type="GO" id="GO:0046464">
    <property type="term" value="P:acylglycerol catabolic process"/>
    <property type="evidence" value="ECO:0007669"/>
    <property type="project" value="TreeGrafter"/>
</dbReference>
<organism evidence="4 5">
    <name type="scientific">Thermus filiformis</name>
    <dbReference type="NCBI Taxonomy" id="276"/>
    <lineage>
        <taxon>Bacteria</taxon>
        <taxon>Thermotogati</taxon>
        <taxon>Deinococcota</taxon>
        <taxon>Deinococci</taxon>
        <taxon>Thermales</taxon>
        <taxon>Thermaceae</taxon>
        <taxon>Thermus</taxon>
    </lineage>
</organism>
<evidence type="ECO:0000313" key="4">
    <source>
        <dbReference type="EMBL" id="KGQ20902.1"/>
    </source>
</evidence>
<dbReference type="InterPro" id="IPR000073">
    <property type="entry name" value="AB_hydrolase_1"/>
</dbReference>
<dbReference type="STRING" id="276.THFILI_06530"/>
<dbReference type="Gene3D" id="3.40.50.1820">
    <property type="entry name" value="alpha/beta hydrolase"/>
    <property type="match status" value="1"/>
</dbReference>
<dbReference type="InterPro" id="IPR050266">
    <property type="entry name" value="AB_hydrolase_sf"/>
</dbReference>
<dbReference type="PATRIC" id="fig|276.5.peg.2311"/>
<dbReference type="GO" id="GO:0008233">
    <property type="term" value="F:peptidase activity"/>
    <property type="evidence" value="ECO:0007669"/>
    <property type="project" value="InterPro"/>
</dbReference>
<evidence type="ECO:0000259" key="3">
    <source>
        <dbReference type="Pfam" id="PF12697"/>
    </source>
</evidence>
<dbReference type="GO" id="GO:0047372">
    <property type="term" value="F:monoacylglycerol lipase activity"/>
    <property type="evidence" value="ECO:0007669"/>
    <property type="project" value="TreeGrafter"/>
</dbReference>
<dbReference type="PRINTS" id="PR00793">
    <property type="entry name" value="PROAMNOPTASE"/>
</dbReference>
<dbReference type="Pfam" id="PF12697">
    <property type="entry name" value="Abhydrolase_6"/>
    <property type="match status" value="1"/>
</dbReference>
<dbReference type="PANTHER" id="PTHR43798">
    <property type="entry name" value="MONOACYLGLYCEROL LIPASE"/>
    <property type="match status" value="1"/>
</dbReference>
<comment type="caution">
    <text evidence="4">The sequence shown here is derived from an EMBL/GenBank/DDBJ whole genome shotgun (WGS) entry which is preliminary data.</text>
</comment>
<dbReference type="OrthoDB" id="53505at2"/>
<dbReference type="InterPro" id="IPR029058">
    <property type="entry name" value="AB_hydrolase_fold"/>
</dbReference>
<dbReference type="SUPFAM" id="SSF53474">
    <property type="entry name" value="alpha/beta-Hydrolases"/>
    <property type="match status" value="1"/>
</dbReference>